<dbReference type="PROSITE" id="PS51257">
    <property type="entry name" value="PROKAR_LIPOPROTEIN"/>
    <property type="match status" value="1"/>
</dbReference>
<reference evidence="1 2" key="1">
    <citation type="submission" date="2022-07" db="EMBL/GenBank/DDBJ databases">
        <title>Fecal culturing of patients with breast cancer.</title>
        <authorList>
            <person name="Teng N.M.Y."/>
            <person name="Kiu R."/>
            <person name="Evans R."/>
            <person name="Baker D.J."/>
            <person name="Zenner C."/>
            <person name="Robinson S.D."/>
            <person name="Hall L.J."/>
        </authorList>
    </citation>
    <scope>NUCLEOTIDE SEQUENCE [LARGE SCALE GENOMIC DNA]</scope>
    <source>
        <strain evidence="1 2">LH1063</strain>
    </source>
</reference>
<dbReference type="RefSeq" id="WP_255025958.1">
    <property type="nucleotide sequence ID" value="NZ_JANDHW010000003.1"/>
</dbReference>
<comment type="caution">
    <text evidence="1">The sequence shown here is derived from an EMBL/GenBank/DDBJ whole genome shotgun (WGS) entry which is preliminary data.</text>
</comment>
<accession>A0ABT1MJ23</accession>
<name>A0ABT1MJ23_9BACT</name>
<organism evidence="1 2">
    <name type="scientific">Coprobacter tertius</name>
    <dbReference type="NCBI Taxonomy" id="2944915"/>
    <lineage>
        <taxon>Bacteria</taxon>
        <taxon>Pseudomonadati</taxon>
        <taxon>Bacteroidota</taxon>
        <taxon>Bacteroidia</taxon>
        <taxon>Bacteroidales</taxon>
        <taxon>Barnesiellaceae</taxon>
        <taxon>Coprobacter</taxon>
    </lineage>
</organism>
<evidence type="ECO:0000313" key="1">
    <source>
        <dbReference type="EMBL" id="MCP9611241.1"/>
    </source>
</evidence>
<proteinExistence type="predicted"/>
<dbReference type="InterPro" id="IPR025366">
    <property type="entry name" value="DUF4270"/>
</dbReference>
<protein>
    <submittedName>
        <fullName evidence="1">DUF4270 domain-containing protein</fullName>
    </submittedName>
</protein>
<evidence type="ECO:0000313" key="2">
    <source>
        <dbReference type="Proteomes" id="UP001205603"/>
    </source>
</evidence>
<dbReference type="EMBL" id="JANDHW010000003">
    <property type="protein sequence ID" value="MCP9611241.1"/>
    <property type="molecule type" value="Genomic_DNA"/>
</dbReference>
<gene>
    <name evidence="1" type="ORF">NMU02_03945</name>
</gene>
<keyword evidence="2" id="KW-1185">Reference proteome</keyword>
<dbReference type="Proteomes" id="UP001205603">
    <property type="component" value="Unassembled WGS sequence"/>
</dbReference>
<dbReference type="Pfam" id="PF14092">
    <property type="entry name" value="DUF4270"/>
    <property type="match status" value="1"/>
</dbReference>
<sequence>MKLHWLLPFALIATMISCEDDLDQIGSSIDSSVITISVDSTFSKKVKTQSISCENIPNRTLTQMIGSLNIPDFGSVKAGYLTQFIYLSSIDTIEWANIDSLVLSMGFKDSKFWGDSLAPMQLSVYKLNKKLETPLYSNLDPNNYYDQSNDFLNKTSYSASKLSIPDSLTTTGAKYIDTKLPQSFAKFLYDKFKEDPSAFTDIDRLPDIFPGLYIKNSYGIGSLINIEQSVISWYHHRTVKAYDGVTDSIIPYITHGFSVNNMVPTVNHIERTIAPKVENLIAQGKTIIQAPVGYNAQITIPTREIINTYLKTKETQGNIAMLNGITLSVPIVKPAKNDYGVIPPPYLLFIRKQGESTDQDGNKVEMDLNKFFTKRLLTDSKNYFYATYNSNTHSYDFGNIRDFFTTIMGNDAKYDQPETWFLNGSHPEYNEEILLVPINIETKTVINEYYQQVTVVSSISPYIAYPAQAEIDTENIKLKLIYSSIN</sequence>